<dbReference type="GO" id="GO:0005524">
    <property type="term" value="F:ATP binding"/>
    <property type="evidence" value="ECO:0007669"/>
    <property type="project" value="UniProtKB-KW"/>
</dbReference>
<dbReference type="Pfam" id="PF08402">
    <property type="entry name" value="TOBE_2"/>
    <property type="match status" value="1"/>
</dbReference>
<organism evidence="9 10">
    <name type="scientific">Methylomagnum ishizawai</name>
    <dbReference type="NCBI Taxonomy" id="1760988"/>
    <lineage>
        <taxon>Bacteria</taxon>
        <taxon>Pseudomonadati</taxon>
        <taxon>Pseudomonadota</taxon>
        <taxon>Gammaproteobacteria</taxon>
        <taxon>Methylococcales</taxon>
        <taxon>Methylococcaceae</taxon>
        <taxon>Methylomagnum</taxon>
    </lineage>
</organism>
<dbReference type="InterPro" id="IPR017879">
    <property type="entry name" value="PotA_ATP-bd"/>
</dbReference>
<evidence type="ECO:0000256" key="2">
    <source>
        <dbReference type="ARBA" id="ARBA00022475"/>
    </source>
</evidence>
<sequence length="361" mass="39232">MNPPPIVHFQAVVKRYDGKTILPGLDLAVNEGEFLTLLGPSGCGKTTALRLLAGFETPDAGEVRLDGNCVNTWPPHRRPVNTVFQSYALFPHMTVFDNVAFGLRMAKTPRAEIPLRVAEALAGVRLEDLAGRKPHQLSGGQQQRVALARALVNQPRVLLLDEPLSALDHRLRKAMQRELKALQARLGLTFLFVTHDQEEALSMSDRVAVMRNGMIEQIGTPREIYQHPASLFVAGFVGESNRLDAVVTALPEPGRIAARVEGLDRVFGSGRPWTVGDKIHVLLRPEHLRLEPEAAAPDRLRGTITAQTYKGMGLDTVVELDGGKTVLASGFCGGADQDYRVGQRVAVAWAEGSETVLPAGA</sequence>
<dbReference type="PROSITE" id="PS00211">
    <property type="entry name" value="ABC_TRANSPORTER_1"/>
    <property type="match status" value="1"/>
</dbReference>
<dbReference type="SMART" id="SM00382">
    <property type="entry name" value="AAA"/>
    <property type="match status" value="1"/>
</dbReference>
<comment type="similarity">
    <text evidence="7">Belongs to the ABC transporter superfamily. Spermidine/putrescine importer (TC 3.A.1.11.1) family.</text>
</comment>
<comment type="catalytic activity">
    <reaction evidence="7">
        <text>ATP + H2O + polyamine-[polyamine-binding protein]Side 1 = ADP + phosphate + polyamineSide 2 + [polyamine-binding protein]Side 1.</text>
        <dbReference type="EC" id="7.6.2.11"/>
    </reaction>
</comment>
<dbReference type="InterPro" id="IPR017871">
    <property type="entry name" value="ABC_transporter-like_CS"/>
</dbReference>
<dbReference type="Gene3D" id="2.40.50.100">
    <property type="match status" value="1"/>
</dbReference>
<keyword evidence="1 7" id="KW-0813">Transport</keyword>
<dbReference type="SUPFAM" id="SSF50331">
    <property type="entry name" value="MOP-like"/>
    <property type="match status" value="1"/>
</dbReference>
<dbReference type="OrthoDB" id="9802264at2"/>
<dbReference type="PANTHER" id="PTHR42781:SF4">
    <property type="entry name" value="SPERMIDINE_PUTRESCINE IMPORT ATP-BINDING PROTEIN POTA"/>
    <property type="match status" value="1"/>
</dbReference>
<dbReference type="Gene3D" id="3.40.50.300">
    <property type="entry name" value="P-loop containing nucleotide triphosphate hydrolases"/>
    <property type="match status" value="1"/>
</dbReference>
<dbReference type="NCBIfam" id="NF006987">
    <property type="entry name" value="PRK09452.1"/>
    <property type="match status" value="1"/>
</dbReference>
<dbReference type="PROSITE" id="PS50893">
    <property type="entry name" value="ABC_TRANSPORTER_2"/>
    <property type="match status" value="1"/>
</dbReference>
<evidence type="ECO:0000313" key="9">
    <source>
        <dbReference type="EMBL" id="SMF93563.1"/>
    </source>
</evidence>
<keyword evidence="2 7" id="KW-1003">Cell membrane</keyword>
<dbReference type="PANTHER" id="PTHR42781">
    <property type="entry name" value="SPERMIDINE/PUTRESCINE IMPORT ATP-BINDING PROTEIN POTA"/>
    <property type="match status" value="1"/>
</dbReference>
<dbReference type="InterPro" id="IPR003593">
    <property type="entry name" value="AAA+_ATPase"/>
</dbReference>
<dbReference type="InterPro" id="IPR003439">
    <property type="entry name" value="ABC_transporter-like_ATP-bd"/>
</dbReference>
<evidence type="ECO:0000256" key="7">
    <source>
        <dbReference type="RuleBase" id="RU364083"/>
    </source>
</evidence>
<name>A0A1Y6CYB6_9GAMM</name>
<gene>
    <name evidence="7" type="primary">potA</name>
    <name evidence="9" type="ORF">SAMN02949497_0850</name>
</gene>
<evidence type="ECO:0000256" key="5">
    <source>
        <dbReference type="ARBA" id="ARBA00022967"/>
    </source>
</evidence>
<evidence type="ECO:0000256" key="4">
    <source>
        <dbReference type="ARBA" id="ARBA00022840"/>
    </source>
</evidence>
<dbReference type="InterPro" id="IPR008995">
    <property type="entry name" value="Mo/tungstate-bd_C_term_dom"/>
</dbReference>
<feature type="domain" description="ABC transporter" evidence="8">
    <location>
        <begin position="7"/>
        <end position="237"/>
    </location>
</feature>
<dbReference type="Pfam" id="PF00005">
    <property type="entry name" value="ABC_tran"/>
    <property type="match status" value="1"/>
</dbReference>
<dbReference type="GO" id="GO:0016887">
    <property type="term" value="F:ATP hydrolysis activity"/>
    <property type="evidence" value="ECO:0007669"/>
    <property type="project" value="InterPro"/>
</dbReference>
<protein>
    <recommendedName>
        <fullName evidence="7">Spermidine/putrescine import ATP-binding protein PotA</fullName>
        <ecNumber evidence="7">7.6.2.11</ecNumber>
    </recommendedName>
</protein>
<dbReference type="GO" id="GO:0015594">
    <property type="term" value="F:ABC-type putrescine transporter activity"/>
    <property type="evidence" value="ECO:0007669"/>
    <property type="project" value="InterPro"/>
</dbReference>
<evidence type="ECO:0000256" key="3">
    <source>
        <dbReference type="ARBA" id="ARBA00022741"/>
    </source>
</evidence>
<dbReference type="GO" id="GO:0043190">
    <property type="term" value="C:ATP-binding cassette (ABC) transporter complex"/>
    <property type="evidence" value="ECO:0007669"/>
    <property type="project" value="InterPro"/>
</dbReference>
<accession>A0A1Y6CYB6</accession>
<dbReference type="EMBL" id="FXAM01000001">
    <property type="protein sequence ID" value="SMF93563.1"/>
    <property type="molecule type" value="Genomic_DNA"/>
</dbReference>
<proteinExistence type="inferred from homology"/>
<comment type="subunit">
    <text evidence="7">The complex is composed of two ATP-binding proteins (PotA), two transmembrane proteins (PotB and PotC) and a solute-binding protein (PotD).</text>
</comment>
<dbReference type="EC" id="7.6.2.11" evidence="7"/>
<dbReference type="RefSeq" id="WP_085210251.1">
    <property type="nucleotide sequence ID" value="NZ_FXAM01000001.1"/>
</dbReference>
<dbReference type="InterPro" id="IPR005893">
    <property type="entry name" value="PotA-like"/>
</dbReference>
<reference evidence="9 10" key="1">
    <citation type="submission" date="2016-12" db="EMBL/GenBank/DDBJ databases">
        <authorList>
            <person name="Song W.-J."/>
            <person name="Kurnit D.M."/>
        </authorList>
    </citation>
    <scope>NUCLEOTIDE SEQUENCE [LARGE SCALE GENOMIC DNA]</scope>
    <source>
        <strain evidence="9 10">175</strain>
    </source>
</reference>
<keyword evidence="4 7" id="KW-0067">ATP-binding</keyword>
<dbReference type="NCBIfam" id="TIGR01187">
    <property type="entry name" value="potA"/>
    <property type="match status" value="1"/>
</dbReference>
<keyword evidence="6 7" id="KW-0472">Membrane</keyword>
<keyword evidence="5 7" id="KW-1278">Translocase</keyword>
<evidence type="ECO:0000256" key="1">
    <source>
        <dbReference type="ARBA" id="ARBA00022448"/>
    </source>
</evidence>
<dbReference type="Proteomes" id="UP000192923">
    <property type="component" value="Unassembled WGS sequence"/>
</dbReference>
<evidence type="ECO:0000313" key="10">
    <source>
        <dbReference type="Proteomes" id="UP000192923"/>
    </source>
</evidence>
<dbReference type="CDD" id="cd03300">
    <property type="entry name" value="ABC_PotA_N"/>
    <property type="match status" value="1"/>
</dbReference>
<keyword evidence="10" id="KW-1185">Reference proteome</keyword>
<dbReference type="AlphaFoldDB" id="A0A1Y6CYB6"/>
<dbReference type="SUPFAM" id="SSF52540">
    <property type="entry name" value="P-loop containing nucleoside triphosphate hydrolases"/>
    <property type="match status" value="1"/>
</dbReference>
<dbReference type="InterPro" id="IPR027417">
    <property type="entry name" value="P-loop_NTPase"/>
</dbReference>
<dbReference type="InterPro" id="IPR013611">
    <property type="entry name" value="Transp-assoc_OB_typ2"/>
</dbReference>
<evidence type="ECO:0000256" key="6">
    <source>
        <dbReference type="ARBA" id="ARBA00023136"/>
    </source>
</evidence>
<evidence type="ECO:0000259" key="8">
    <source>
        <dbReference type="PROSITE" id="PS50893"/>
    </source>
</evidence>
<dbReference type="FunFam" id="3.40.50.300:FF:000133">
    <property type="entry name" value="Spermidine/putrescine import ATP-binding protein PotA"/>
    <property type="match status" value="1"/>
</dbReference>
<comment type="function">
    <text evidence="7">Part of the ABC transporter complex PotABCD involved in spermidine/putrescine import. Responsible for energy coupling to the transport system.</text>
</comment>
<dbReference type="STRING" id="1760988.SAMN02949497_0850"/>
<dbReference type="InterPro" id="IPR050093">
    <property type="entry name" value="ABC_SmlMolc_Importer"/>
</dbReference>
<keyword evidence="3 7" id="KW-0547">Nucleotide-binding</keyword>